<dbReference type="Pfam" id="PF04545">
    <property type="entry name" value="Sigma70_r4"/>
    <property type="match status" value="1"/>
</dbReference>
<dbReference type="InterPro" id="IPR013324">
    <property type="entry name" value="RNA_pol_sigma_r3/r4-like"/>
</dbReference>
<evidence type="ECO:0000259" key="7">
    <source>
        <dbReference type="PROSITE" id="PS00716"/>
    </source>
</evidence>
<dbReference type="Pfam" id="PF04539">
    <property type="entry name" value="Sigma70_r3"/>
    <property type="match status" value="1"/>
</dbReference>
<dbReference type="AlphaFoldDB" id="A0A0F0CJD2"/>
<dbReference type="InterPro" id="IPR007627">
    <property type="entry name" value="RNA_pol_sigma70_r2"/>
</dbReference>
<evidence type="ECO:0000256" key="1">
    <source>
        <dbReference type="ARBA" id="ARBA00023015"/>
    </source>
</evidence>
<keyword evidence="9" id="KW-1185">Reference proteome</keyword>
<dbReference type="SUPFAM" id="SSF88659">
    <property type="entry name" value="Sigma3 and sigma4 domains of RNA polymerase sigma factors"/>
    <property type="match status" value="2"/>
</dbReference>
<dbReference type="InterPro" id="IPR050239">
    <property type="entry name" value="Sigma-70_RNA_pol_init_factors"/>
</dbReference>
<dbReference type="InterPro" id="IPR000943">
    <property type="entry name" value="RNA_pol_sigma70"/>
</dbReference>
<evidence type="ECO:0000313" key="8">
    <source>
        <dbReference type="EMBL" id="KJJ83413.1"/>
    </source>
</evidence>
<sequence>MESIKLYLRDIKTLPLLKADEELALARKVIKGDLKARHEMIKSNLRLVINIAKKYSYLGVPMLDLIEEGNMGLMKAVNKYDPEKGYRFSTYAAWWIKQFITRAVANQGKTVRVPVYVMEMLMRFQKIKKQLTQSGKKIPQLSDIADKLELPLARVKQLNEMASNISSLNAPIGDDGSSEFMDLLEDESSTDALTELNRFLLQERIKKLLDKMDERERRILNLRFGFENGTMHTLRETAEYFGITRERVRQIESHCMDKLREKMEVQDAVAIKRFKDEYRKKAKKALRVEIKIIKKAPKSQKVFTNGTKVKLKVVEKFSKKKYQKV</sequence>
<keyword evidence="4 5" id="KW-0804">Transcription</keyword>
<dbReference type="GO" id="GO:0006352">
    <property type="term" value="P:DNA-templated transcription initiation"/>
    <property type="evidence" value="ECO:0007669"/>
    <property type="project" value="InterPro"/>
</dbReference>
<evidence type="ECO:0000256" key="3">
    <source>
        <dbReference type="ARBA" id="ARBA00023125"/>
    </source>
</evidence>
<dbReference type="InterPro" id="IPR013325">
    <property type="entry name" value="RNA_pol_sigma_r2"/>
</dbReference>
<dbReference type="PROSITE" id="PS00715">
    <property type="entry name" value="SIGMA70_1"/>
    <property type="match status" value="1"/>
</dbReference>
<feature type="domain" description="RNA polymerase sigma-70" evidence="7">
    <location>
        <begin position="233"/>
        <end position="259"/>
    </location>
</feature>
<keyword evidence="3 5" id="KW-0238">DNA-binding</keyword>
<dbReference type="PANTHER" id="PTHR30603:SF47">
    <property type="entry name" value="RNA POLYMERASE SIGMA FACTOR SIGD, CHLOROPLASTIC"/>
    <property type="match status" value="1"/>
</dbReference>
<dbReference type="Proteomes" id="UP000033428">
    <property type="component" value="Unassembled WGS sequence"/>
</dbReference>
<dbReference type="GO" id="GO:0003677">
    <property type="term" value="F:DNA binding"/>
    <property type="evidence" value="ECO:0007669"/>
    <property type="project" value="UniProtKB-KW"/>
</dbReference>
<dbReference type="PRINTS" id="PR00046">
    <property type="entry name" value="SIGMA70FCT"/>
</dbReference>
<dbReference type="NCBIfam" id="TIGR02937">
    <property type="entry name" value="sigma70-ECF"/>
    <property type="match status" value="1"/>
</dbReference>
<dbReference type="Pfam" id="PF04542">
    <property type="entry name" value="Sigma70_r2"/>
    <property type="match status" value="1"/>
</dbReference>
<accession>A0A0F0CJD2</accession>
<keyword evidence="1 5" id="KW-0805">Transcription regulation</keyword>
<gene>
    <name evidence="8" type="ORF">OMAG_002710</name>
</gene>
<dbReference type="InterPro" id="IPR007624">
    <property type="entry name" value="RNA_pol_sigma70_r3"/>
</dbReference>
<comment type="caution">
    <text evidence="8">The sequence shown here is derived from an EMBL/GenBank/DDBJ whole genome shotgun (WGS) entry which is preliminary data.</text>
</comment>
<reference evidence="8 9" key="1">
    <citation type="submission" date="2015-02" db="EMBL/GenBank/DDBJ databases">
        <title>Single-cell genomics of uncultivated deep-branching MTB reveals a conserved set of magnetosome genes.</title>
        <authorList>
            <person name="Kolinko S."/>
            <person name="Richter M."/>
            <person name="Glockner F.O."/>
            <person name="Brachmann A."/>
            <person name="Schuler D."/>
        </authorList>
    </citation>
    <scope>NUCLEOTIDE SEQUENCE [LARGE SCALE GENOMIC DNA]</scope>
    <source>
        <strain evidence="8">SKK-01</strain>
    </source>
</reference>
<dbReference type="InterPro" id="IPR036388">
    <property type="entry name" value="WH-like_DNA-bd_sf"/>
</dbReference>
<dbReference type="InterPro" id="IPR007630">
    <property type="entry name" value="RNA_pol_sigma70_r4"/>
</dbReference>
<dbReference type="PANTHER" id="PTHR30603">
    <property type="entry name" value="RNA POLYMERASE SIGMA FACTOR RPO"/>
    <property type="match status" value="1"/>
</dbReference>
<dbReference type="CDD" id="cd06171">
    <property type="entry name" value="Sigma70_r4"/>
    <property type="match status" value="1"/>
</dbReference>
<comment type="similarity">
    <text evidence="5">Belongs to the sigma-70 factor family.</text>
</comment>
<keyword evidence="2 5" id="KW-0731">Sigma factor</keyword>
<proteinExistence type="inferred from homology"/>
<feature type="domain" description="RNA polymerase sigma-70" evidence="6">
    <location>
        <begin position="64"/>
        <end position="77"/>
    </location>
</feature>
<dbReference type="EMBL" id="JYNY01000588">
    <property type="protein sequence ID" value="KJJ83413.1"/>
    <property type="molecule type" value="Genomic_DNA"/>
</dbReference>
<evidence type="ECO:0000256" key="5">
    <source>
        <dbReference type="RuleBase" id="RU362124"/>
    </source>
</evidence>
<evidence type="ECO:0000256" key="4">
    <source>
        <dbReference type="ARBA" id="ARBA00023163"/>
    </source>
</evidence>
<dbReference type="SUPFAM" id="SSF88946">
    <property type="entry name" value="Sigma2 domain of RNA polymerase sigma factors"/>
    <property type="match status" value="1"/>
</dbReference>
<protein>
    <recommendedName>
        <fullName evidence="5">RNA polymerase sigma factor</fullName>
    </recommendedName>
</protein>
<dbReference type="Gene3D" id="1.10.10.10">
    <property type="entry name" value="Winged helix-like DNA-binding domain superfamily/Winged helix DNA-binding domain"/>
    <property type="match status" value="2"/>
</dbReference>
<comment type="function">
    <text evidence="5">Sigma factors are initiation factors that promote the attachment of RNA polymerase to specific initiation sites and are then released.</text>
</comment>
<dbReference type="PATRIC" id="fig|1609969.3.peg.2885"/>
<evidence type="ECO:0000259" key="6">
    <source>
        <dbReference type="PROSITE" id="PS00715"/>
    </source>
</evidence>
<dbReference type="Gene3D" id="1.10.601.10">
    <property type="entry name" value="RNA Polymerase Primary Sigma Factor"/>
    <property type="match status" value="1"/>
</dbReference>
<dbReference type="GO" id="GO:0016987">
    <property type="term" value="F:sigma factor activity"/>
    <property type="evidence" value="ECO:0007669"/>
    <property type="project" value="UniProtKB-KW"/>
</dbReference>
<dbReference type="PROSITE" id="PS00716">
    <property type="entry name" value="SIGMA70_2"/>
    <property type="match status" value="1"/>
</dbReference>
<evidence type="ECO:0000256" key="2">
    <source>
        <dbReference type="ARBA" id="ARBA00023082"/>
    </source>
</evidence>
<dbReference type="Pfam" id="PF00140">
    <property type="entry name" value="Sigma70_r1_2"/>
    <property type="match status" value="1"/>
</dbReference>
<dbReference type="InterPro" id="IPR009042">
    <property type="entry name" value="RNA_pol_sigma70_r1_2"/>
</dbReference>
<name>A0A0F0CJD2_9BACT</name>
<dbReference type="InterPro" id="IPR014284">
    <property type="entry name" value="RNA_pol_sigma-70_dom"/>
</dbReference>
<evidence type="ECO:0000313" key="9">
    <source>
        <dbReference type="Proteomes" id="UP000033428"/>
    </source>
</evidence>
<organism evidence="8 9">
    <name type="scientific">Candidatus Omnitrophus magneticus</name>
    <dbReference type="NCBI Taxonomy" id="1609969"/>
    <lineage>
        <taxon>Bacteria</taxon>
        <taxon>Pseudomonadati</taxon>
        <taxon>Candidatus Omnitrophota</taxon>
        <taxon>Candidatus Omnitrophus</taxon>
    </lineage>
</organism>